<evidence type="ECO:0000313" key="2">
    <source>
        <dbReference type="Proteomes" id="UP000261011"/>
    </source>
</evidence>
<comment type="caution">
    <text evidence="1">The sequence shown here is derived from an EMBL/GenBank/DDBJ whole genome shotgun (WGS) entry which is preliminary data.</text>
</comment>
<evidence type="ECO:0000313" key="1">
    <source>
        <dbReference type="EMBL" id="RGB77231.1"/>
    </source>
</evidence>
<protein>
    <submittedName>
        <fullName evidence="1">Uncharacterized protein</fullName>
    </submittedName>
</protein>
<dbReference type="RefSeq" id="WP_117520910.1">
    <property type="nucleotide sequence ID" value="NZ_AP031484.1"/>
</dbReference>
<accession>A0A3E2TJN8</accession>
<organism evidence="1 2">
    <name type="scientific">Anaerococcus nagyae</name>
    <dbReference type="NCBI Taxonomy" id="1755241"/>
    <lineage>
        <taxon>Bacteria</taxon>
        <taxon>Bacillati</taxon>
        <taxon>Bacillota</taxon>
        <taxon>Tissierellia</taxon>
        <taxon>Tissierellales</taxon>
        <taxon>Peptoniphilaceae</taxon>
        <taxon>Anaerococcus</taxon>
    </lineage>
</organism>
<dbReference type="EMBL" id="QVEU01000002">
    <property type="protein sequence ID" value="RGB77231.1"/>
    <property type="molecule type" value="Genomic_DNA"/>
</dbReference>
<dbReference type="OrthoDB" id="9878268at2"/>
<dbReference type="AlphaFoldDB" id="A0A3E2TJN8"/>
<dbReference type="Proteomes" id="UP000261011">
    <property type="component" value="Unassembled WGS sequence"/>
</dbReference>
<proteinExistence type="predicted"/>
<keyword evidence="2" id="KW-1185">Reference proteome</keyword>
<name>A0A3E2TJN8_9FIRM</name>
<reference evidence="1 2" key="1">
    <citation type="submission" date="2018-08" db="EMBL/GenBank/DDBJ databases">
        <title>A genome reference for cultivated species of the human gut microbiota.</title>
        <authorList>
            <person name="Zou Y."/>
            <person name="Xue W."/>
            <person name="Luo G."/>
        </authorList>
    </citation>
    <scope>NUCLEOTIDE SEQUENCE [LARGE SCALE GENOMIC DNA]</scope>
    <source>
        <strain evidence="1 2">OF01-3</strain>
    </source>
</reference>
<gene>
    <name evidence="1" type="ORF">DXA39_03150</name>
</gene>
<sequence length="117" mass="13779">MIENDKKNLSYEELSSLININNIYEITHDKLLDISLKIDEVTSINLYFHMLGLLINLEEYNDSLKIAYLSNLISFYIFDVITPPYSEKIARFYAEKSLENNPISEYKEWLGYINRGN</sequence>